<gene>
    <name evidence="2" type="ORF">PHISCL_10428</name>
</gene>
<protein>
    <submittedName>
        <fullName evidence="2">Uncharacterized protein</fullName>
    </submittedName>
</protein>
<accession>A0A3A2ZH69</accession>
<organism evidence="2 3">
    <name type="scientific">Aspergillus sclerotialis</name>
    <dbReference type="NCBI Taxonomy" id="2070753"/>
    <lineage>
        <taxon>Eukaryota</taxon>
        <taxon>Fungi</taxon>
        <taxon>Dikarya</taxon>
        <taxon>Ascomycota</taxon>
        <taxon>Pezizomycotina</taxon>
        <taxon>Eurotiomycetes</taxon>
        <taxon>Eurotiomycetidae</taxon>
        <taxon>Eurotiales</taxon>
        <taxon>Aspergillaceae</taxon>
        <taxon>Aspergillus</taxon>
        <taxon>Aspergillus subgen. Polypaecilum</taxon>
    </lineage>
</organism>
<sequence length="156" mass="17032">DFKATVHGLVGSTIETSPILVSHIPSRVLFAPSSPPNVADSYPVPQQSDPTPFRPRQNIHRGYHQTHNLIASQKCYRDEATASTSEDEQARSNRSRNMIGDSVDNFYRSSMTEQDSTGCRLMSVPVLSWLLIARRTAEACQGRPPPSAGAAGRLPG</sequence>
<proteinExistence type="predicted"/>
<feature type="non-terminal residue" evidence="2">
    <location>
        <position position="156"/>
    </location>
</feature>
<dbReference type="Proteomes" id="UP000266188">
    <property type="component" value="Unassembled WGS sequence"/>
</dbReference>
<name>A0A3A2ZH69_9EURO</name>
<feature type="region of interest" description="Disordered" evidence="1">
    <location>
        <begin position="77"/>
        <end position="100"/>
    </location>
</feature>
<dbReference type="EMBL" id="MVGC01001338">
    <property type="protein sequence ID" value="RJE17235.1"/>
    <property type="molecule type" value="Genomic_DNA"/>
</dbReference>
<feature type="non-terminal residue" evidence="2">
    <location>
        <position position="1"/>
    </location>
</feature>
<evidence type="ECO:0000313" key="3">
    <source>
        <dbReference type="Proteomes" id="UP000266188"/>
    </source>
</evidence>
<reference evidence="3" key="1">
    <citation type="submission" date="2017-02" db="EMBL/GenBank/DDBJ databases">
        <authorList>
            <person name="Tafer H."/>
            <person name="Lopandic K."/>
        </authorList>
    </citation>
    <scope>NUCLEOTIDE SEQUENCE [LARGE SCALE GENOMIC DNA]</scope>
    <source>
        <strain evidence="3">CBS 366.77</strain>
    </source>
</reference>
<keyword evidence="3" id="KW-1185">Reference proteome</keyword>
<evidence type="ECO:0000256" key="1">
    <source>
        <dbReference type="SAM" id="MobiDB-lite"/>
    </source>
</evidence>
<evidence type="ECO:0000313" key="2">
    <source>
        <dbReference type="EMBL" id="RJE17235.1"/>
    </source>
</evidence>
<comment type="caution">
    <text evidence="2">The sequence shown here is derived from an EMBL/GenBank/DDBJ whole genome shotgun (WGS) entry which is preliminary data.</text>
</comment>
<dbReference type="AlphaFoldDB" id="A0A3A2ZH69"/>